<reference evidence="2 3" key="1">
    <citation type="submission" date="2019-11" db="EMBL/GenBank/DDBJ databases">
        <authorList>
            <person name="Dong K."/>
        </authorList>
    </citation>
    <scope>NUCLEOTIDE SEQUENCE [LARGE SCALE GENOMIC DNA]</scope>
    <source>
        <strain evidence="2 3">NBRC 112902</strain>
    </source>
</reference>
<organism evidence="2 3">
    <name type="scientific">Paracoccus litorisediminis</name>
    <dbReference type="NCBI Taxonomy" id="2006130"/>
    <lineage>
        <taxon>Bacteria</taxon>
        <taxon>Pseudomonadati</taxon>
        <taxon>Pseudomonadota</taxon>
        <taxon>Alphaproteobacteria</taxon>
        <taxon>Rhodobacterales</taxon>
        <taxon>Paracoccaceae</taxon>
        <taxon>Paracoccus</taxon>
    </lineage>
</organism>
<sequence>MKIGNLIEAAIALHDGSKEFNLNYATRFCAHGQERLSWSASIGSLHHQPDLPARGRVFEAEGDTAEEALGNLIQAQITHLKETSKHRIGDRRTVKALSASNDRDTPKKAGKEKSSSS</sequence>
<dbReference type="Proteomes" id="UP000449846">
    <property type="component" value="Unassembled WGS sequence"/>
</dbReference>
<gene>
    <name evidence="2" type="ORF">GL300_18320</name>
</gene>
<feature type="region of interest" description="Disordered" evidence="1">
    <location>
        <begin position="82"/>
        <end position="117"/>
    </location>
</feature>
<name>A0A844HPV5_9RHOB</name>
<keyword evidence="3" id="KW-1185">Reference proteome</keyword>
<dbReference type="AlphaFoldDB" id="A0A844HPV5"/>
<evidence type="ECO:0000313" key="2">
    <source>
        <dbReference type="EMBL" id="MTH61169.1"/>
    </source>
</evidence>
<evidence type="ECO:0000256" key="1">
    <source>
        <dbReference type="SAM" id="MobiDB-lite"/>
    </source>
</evidence>
<feature type="compositionally biased region" description="Basic and acidic residues" evidence="1">
    <location>
        <begin position="82"/>
        <end position="93"/>
    </location>
</feature>
<proteinExistence type="predicted"/>
<evidence type="ECO:0000313" key="3">
    <source>
        <dbReference type="Proteomes" id="UP000449846"/>
    </source>
</evidence>
<dbReference type="EMBL" id="WMIG01000013">
    <property type="protein sequence ID" value="MTH61169.1"/>
    <property type="molecule type" value="Genomic_DNA"/>
</dbReference>
<protein>
    <submittedName>
        <fullName evidence="2">Uncharacterized protein</fullName>
    </submittedName>
</protein>
<comment type="caution">
    <text evidence="2">The sequence shown here is derived from an EMBL/GenBank/DDBJ whole genome shotgun (WGS) entry which is preliminary data.</text>
</comment>
<dbReference type="RefSeq" id="WP_155041111.1">
    <property type="nucleotide sequence ID" value="NZ_WMIG01000013.1"/>
</dbReference>
<feature type="compositionally biased region" description="Basic and acidic residues" evidence="1">
    <location>
        <begin position="101"/>
        <end position="117"/>
    </location>
</feature>
<accession>A0A844HPV5</accession>